<dbReference type="Proteomes" id="UP001362999">
    <property type="component" value="Unassembled WGS sequence"/>
</dbReference>
<gene>
    <name evidence="3" type="ORF">R3P38DRAFT_2888086</name>
</gene>
<feature type="coiled-coil region" evidence="1">
    <location>
        <begin position="51"/>
        <end position="78"/>
    </location>
</feature>
<evidence type="ECO:0000256" key="2">
    <source>
        <dbReference type="SAM" id="MobiDB-lite"/>
    </source>
</evidence>
<accession>A0AAW0CRT4</accession>
<feature type="compositionally biased region" description="Basic and acidic residues" evidence="2">
    <location>
        <begin position="143"/>
        <end position="153"/>
    </location>
</feature>
<dbReference type="EMBL" id="JAWWNJ010000013">
    <property type="protein sequence ID" value="KAK7042006.1"/>
    <property type="molecule type" value="Genomic_DNA"/>
</dbReference>
<evidence type="ECO:0000313" key="4">
    <source>
        <dbReference type="Proteomes" id="UP001362999"/>
    </source>
</evidence>
<evidence type="ECO:0000256" key="1">
    <source>
        <dbReference type="SAM" id="Coils"/>
    </source>
</evidence>
<evidence type="ECO:0000313" key="3">
    <source>
        <dbReference type="EMBL" id="KAK7042006.1"/>
    </source>
</evidence>
<proteinExistence type="predicted"/>
<protein>
    <submittedName>
        <fullName evidence="3">Uncharacterized protein</fullName>
    </submittedName>
</protein>
<sequence>MANKPRDSFDFHAWSRASLAAQSALSAAIAAAQEPMIPPVAAAEPEADKQTEKLEAEIASLNGTVAKLQDALDSAMKENALADAVRFLIESGGALSAKLDTVGAQWEALKQELIDTKKQRDKLERDGAELRSQLATATAEVESSSRRKLEETEKMKKEQESLVKLVSYVLSVLRTRHESAQTAVTQQQKLFSQDMDIIRALMPKYPQVAAKQESPFATLMAQSSESDTQSGNVASSAFKFTDVPSTEAAAPANFVLPAEFTLTMGSNNHISSNDTLTPKKLPKRSSWLFQNTAKAMRFETPPSEFGTGNE</sequence>
<comment type="caution">
    <text evidence="3">The sequence shown here is derived from an EMBL/GenBank/DDBJ whole genome shotgun (WGS) entry which is preliminary data.</text>
</comment>
<keyword evidence="1" id="KW-0175">Coiled coil</keyword>
<organism evidence="3 4">
    <name type="scientific">Favolaschia claudopus</name>
    <dbReference type="NCBI Taxonomy" id="2862362"/>
    <lineage>
        <taxon>Eukaryota</taxon>
        <taxon>Fungi</taxon>
        <taxon>Dikarya</taxon>
        <taxon>Basidiomycota</taxon>
        <taxon>Agaricomycotina</taxon>
        <taxon>Agaricomycetes</taxon>
        <taxon>Agaricomycetidae</taxon>
        <taxon>Agaricales</taxon>
        <taxon>Marasmiineae</taxon>
        <taxon>Mycenaceae</taxon>
        <taxon>Favolaschia</taxon>
    </lineage>
</organism>
<reference evidence="3 4" key="1">
    <citation type="journal article" date="2024" name="J Genomics">
        <title>Draft genome sequencing and assembly of Favolaschia claudopus CIRM-BRFM 2984 isolated from oak limbs.</title>
        <authorList>
            <person name="Navarro D."/>
            <person name="Drula E."/>
            <person name="Chaduli D."/>
            <person name="Cazenave R."/>
            <person name="Ahrendt S."/>
            <person name="Wang J."/>
            <person name="Lipzen A."/>
            <person name="Daum C."/>
            <person name="Barry K."/>
            <person name="Grigoriev I.V."/>
            <person name="Favel A."/>
            <person name="Rosso M.N."/>
            <person name="Martin F."/>
        </authorList>
    </citation>
    <scope>NUCLEOTIDE SEQUENCE [LARGE SCALE GENOMIC DNA]</scope>
    <source>
        <strain evidence="3 4">CIRM-BRFM 2984</strain>
    </source>
</reference>
<feature type="region of interest" description="Disordered" evidence="2">
    <location>
        <begin position="134"/>
        <end position="153"/>
    </location>
</feature>
<keyword evidence="4" id="KW-1185">Reference proteome</keyword>
<dbReference type="AlphaFoldDB" id="A0AAW0CRT4"/>
<name>A0AAW0CRT4_9AGAR</name>